<evidence type="ECO:0000313" key="7">
    <source>
        <dbReference type="Proteomes" id="UP000193969"/>
    </source>
</evidence>
<dbReference type="Proteomes" id="UP000193969">
    <property type="component" value="Unassembled WGS sequence"/>
</dbReference>
<protein>
    <submittedName>
        <fullName evidence="3">Uncharacterized protein</fullName>
    </submittedName>
</protein>
<reference evidence="5" key="3">
    <citation type="submission" date="2017-04" db="EMBL/GenBank/DDBJ databases">
        <authorList>
            <person name="Afonso C.L."/>
            <person name="Miller P.J."/>
            <person name="Scott M.A."/>
            <person name="Spackman E."/>
            <person name="Goraichik I."/>
            <person name="Dimitrov K.M."/>
            <person name="Suarez D.L."/>
            <person name="Swayne D.E."/>
        </authorList>
    </citation>
    <scope>NUCLEOTIDE SEQUENCE [LARGE SCALE GENOMIC DNA]</scope>
    <source>
        <strain evidence="5">FDF-1</strain>
    </source>
</reference>
<proteinExistence type="predicted"/>
<feature type="region of interest" description="Disordered" evidence="2">
    <location>
        <begin position="1"/>
        <end position="49"/>
    </location>
</feature>
<reference evidence="3 6" key="1">
    <citation type="submission" date="2014-12" db="EMBL/GenBank/DDBJ databases">
        <title>The genome sequence of Methanohalophilus portucalensis strain FDF1.</title>
        <authorList>
            <person name="Lai M.-C."/>
            <person name="Lai S.-J."/>
        </authorList>
    </citation>
    <scope>NUCLEOTIDE SEQUENCE [LARGE SCALE GENOMIC DNA]</scope>
    <source>
        <strain evidence="3 6">FDF-1</strain>
    </source>
</reference>
<feature type="compositionally biased region" description="Low complexity" evidence="2">
    <location>
        <begin position="17"/>
        <end position="27"/>
    </location>
</feature>
<keyword evidence="7" id="KW-1185">Reference proteome</keyword>
<dbReference type="RefSeq" id="WP_072361219.1">
    <property type="nucleotide sequence ID" value="NZ_FXBN01000003.1"/>
</dbReference>
<name>A0A1L9C2Q3_9EURY</name>
<dbReference type="Proteomes" id="UP000278252">
    <property type="component" value="Unassembled WGS sequence"/>
</dbReference>
<evidence type="ECO:0000313" key="4">
    <source>
        <dbReference type="EMBL" id="RNI12244.1"/>
    </source>
</evidence>
<accession>A0A1L9C2Q3</accession>
<evidence type="ECO:0000313" key="5">
    <source>
        <dbReference type="EMBL" id="SMH43141.1"/>
    </source>
</evidence>
<dbReference type="EMBL" id="FXBN01000003">
    <property type="protein sequence ID" value="SMH43141.1"/>
    <property type="molecule type" value="Genomic_DNA"/>
</dbReference>
<gene>
    <name evidence="4" type="ORF">EFE41_03815</name>
    <name evidence="3" type="ORF">MPF_1814</name>
    <name evidence="5" type="ORF">SAMN06264941_1912</name>
</gene>
<dbReference type="Proteomes" id="UP000185713">
    <property type="component" value="Unassembled WGS sequence"/>
</dbReference>
<dbReference type="EMBL" id="RJJH01000003">
    <property type="protein sequence ID" value="RNI12244.1"/>
    <property type="molecule type" value="Genomic_DNA"/>
</dbReference>
<reference evidence="7" key="2">
    <citation type="submission" date="2017-04" db="EMBL/GenBank/DDBJ databases">
        <authorList>
            <person name="Varghese N."/>
            <person name="Submissions S."/>
        </authorList>
    </citation>
    <scope>NUCLEOTIDE SEQUENCE [LARGE SCALE GENOMIC DNA]</scope>
    <source>
        <strain evidence="7">FDF-1</strain>
    </source>
</reference>
<evidence type="ECO:0000313" key="8">
    <source>
        <dbReference type="Proteomes" id="UP000278252"/>
    </source>
</evidence>
<sequence length="630" mass="72867">MEKKEKNETPCQTQQENINANNKNNNKLYKDFDTNADLTNNNDKDEIDNPQKEKIIQTISKEYKIPLDTIREIYNIGIIELQNENKESEYISKIKEKCKVSDDDAEDIMDIISTNARNPDAIENYKQNRELEIHTSDVIFTITYVKNQYHIQLMEDGKKLGMNYSAKKSLLTSHPQRDKDIIKLIQDLLNIDREKAKQSVAELNRKISKEYFKAVDELKTNYEKYIETIEDGDEDDENEPEAWENEDIIDKANDILNNGNPYEFIQKSTAKHHAGDEDLIKMLIIARSNQSIRNSNGLQPTINGDSGSGKSHATFTFIKHIPKKYVIEGSFSDKSFFYLGLKPPMVIVSDDTEISNSMENTLKRAMSNFQEKTEHYTVNTDRESEKLILPERSLFLLNSVEMKGGDELQNRQTSFAADNSKKQDESVFNIQQRKAMLGEIPDLADDENVLICRAMFDIYAKNLDIVVIPFADKIKWNDKKNRRNFDMFLDMVKGFTMLNFRQRKKNNSGYYIATIEDFREAEKIYHKIAVSQTTKLTKAEIKMANRISINGNAGITVNELTKSLKISDTMVRKRLNTLFEKTQIYEEEGSKGTHNENTSHYVKYKKYYLPNFNPNNIGKIVYLEGDNVDG</sequence>
<dbReference type="OrthoDB" id="117814at2157"/>
<organism evidence="3 6">
    <name type="scientific">Methanohalophilus portucalensis FDF-1</name>
    <dbReference type="NCBI Taxonomy" id="523843"/>
    <lineage>
        <taxon>Archaea</taxon>
        <taxon>Methanobacteriati</taxon>
        <taxon>Methanobacteriota</taxon>
        <taxon>Stenosarchaea group</taxon>
        <taxon>Methanomicrobia</taxon>
        <taxon>Methanosarcinales</taxon>
        <taxon>Methanosarcinaceae</taxon>
        <taxon>Methanohalophilus</taxon>
    </lineage>
</organism>
<feature type="coiled-coil region" evidence="1">
    <location>
        <begin position="186"/>
        <end position="235"/>
    </location>
</feature>
<dbReference type="EMBL" id="JWTK01000006">
    <property type="protein sequence ID" value="OJH48767.1"/>
    <property type="molecule type" value="Genomic_DNA"/>
</dbReference>
<evidence type="ECO:0000256" key="1">
    <source>
        <dbReference type="SAM" id="Coils"/>
    </source>
</evidence>
<evidence type="ECO:0000313" key="6">
    <source>
        <dbReference type="Proteomes" id="UP000185713"/>
    </source>
</evidence>
<reference evidence="4 8" key="4">
    <citation type="submission" date="2018-10" db="EMBL/GenBank/DDBJ databases">
        <title>Cultivation of a novel Methanohalophilus strain from Kebrit Deep of the Red Sea and a genomic comparison of members of the genus Methanohalophilus.</title>
        <authorList>
            <person name="Guan Y."/>
            <person name="Ngugi D.K."/>
            <person name="Stingl U."/>
        </authorList>
    </citation>
    <scope>NUCLEOTIDE SEQUENCE [LARGE SCALE GENOMIC DNA]</scope>
    <source>
        <strain evidence="4 8">DSM 7471</strain>
    </source>
</reference>
<dbReference type="AlphaFoldDB" id="A0A1L9C2Q3"/>
<evidence type="ECO:0000256" key="2">
    <source>
        <dbReference type="SAM" id="MobiDB-lite"/>
    </source>
</evidence>
<keyword evidence="1" id="KW-0175">Coiled coil</keyword>
<evidence type="ECO:0000313" key="3">
    <source>
        <dbReference type="EMBL" id="OJH48767.1"/>
    </source>
</evidence>